<comment type="caution">
    <text evidence="4">The sequence shown here is derived from an EMBL/GenBank/DDBJ whole genome shotgun (WGS) entry which is preliminary data.</text>
</comment>
<dbReference type="CDD" id="cd02968">
    <property type="entry name" value="SCO"/>
    <property type="match status" value="1"/>
</dbReference>
<evidence type="ECO:0000259" key="3">
    <source>
        <dbReference type="PROSITE" id="PS51352"/>
    </source>
</evidence>
<dbReference type="Gene3D" id="3.40.30.10">
    <property type="entry name" value="Glutaredoxin"/>
    <property type="match status" value="1"/>
</dbReference>
<dbReference type="Pfam" id="PF02630">
    <property type="entry name" value="SCO1-SenC"/>
    <property type="match status" value="1"/>
</dbReference>
<dbReference type="RefSeq" id="WP_262992228.1">
    <property type="nucleotide sequence ID" value="NZ_JAOTJC010000004.1"/>
</dbReference>
<gene>
    <name evidence="4" type="ORF">OCL06_02880</name>
</gene>
<dbReference type="EMBL" id="JAOTJC010000004">
    <property type="protein sequence ID" value="MCU7553541.1"/>
    <property type="molecule type" value="Genomic_DNA"/>
</dbReference>
<evidence type="ECO:0000313" key="5">
    <source>
        <dbReference type="Proteomes" id="UP001209257"/>
    </source>
</evidence>
<accession>A0ABT2VMS6</accession>
<evidence type="ECO:0000256" key="1">
    <source>
        <dbReference type="ARBA" id="ARBA00010996"/>
    </source>
</evidence>
<dbReference type="Proteomes" id="UP001209257">
    <property type="component" value="Unassembled WGS sequence"/>
</dbReference>
<keyword evidence="5" id="KW-1185">Reference proteome</keyword>
<sequence>MNQRIVAGVVAGVALILGVVGALYIAPPATDSDTQINHMQVFAQPRALSDFTLTDHTGEPVTRDALKDQWTLVFLGYTFCPDICPTTMAALNGVYPMLQALETSQPVRVWFISVDPKRDDPARLAEYVSFFNPELRALTGEHTQLFPLVRSMGMMYSMAESTDSPNYLVNHSGSVVVVNPQADVIGRFKPVAEPGQMAIADVDHILADMPAITSQ</sequence>
<proteinExistence type="inferred from homology"/>
<keyword evidence="2" id="KW-0186">Copper</keyword>
<comment type="similarity">
    <text evidence="1">Belongs to the SCO1/2 family.</text>
</comment>
<reference evidence="5" key="1">
    <citation type="submission" date="2023-07" db="EMBL/GenBank/DDBJ databases">
        <title>Study on multiphase classification of strain Alteromonas salexigens isolated from the Yellow Sea.</title>
        <authorList>
            <person name="Sun L."/>
        </authorList>
    </citation>
    <scope>NUCLEOTIDE SEQUENCE [LARGE SCALE GENOMIC DNA]</scope>
    <source>
        <strain evidence="5">ASW11-19</strain>
    </source>
</reference>
<evidence type="ECO:0000313" key="4">
    <source>
        <dbReference type="EMBL" id="MCU7553541.1"/>
    </source>
</evidence>
<dbReference type="PROSITE" id="PS51352">
    <property type="entry name" value="THIOREDOXIN_2"/>
    <property type="match status" value="1"/>
</dbReference>
<feature type="domain" description="Thioredoxin" evidence="3">
    <location>
        <begin position="42"/>
        <end position="214"/>
    </location>
</feature>
<dbReference type="InterPro" id="IPR003782">
    <property type="entry name" value="SCO1/SenC"/>
</dbReference>
<evidence type="ECO:0000256" key="2">
    <source>
        <dbReference type="ARBA" id="ARBA00023008"/>
    </source>
</evidence>
<dbReference type="SUPFAM" id="SSF52833">
    <property type="entry name" value="Thioredoxin-like"/>
    <property type="match status" value="1"/>
</dbReference>
<organism evidence="4 5">
    <name type="scientific">Alteromonas salexigens</name>
    <dbReference type="NCBI Taxonomy" id="2982530"/>
    <lineage>
        <taxon>Bacteria</taxon>
        <taxon>Pseudomonadati</taxon>
        <taxon>Pseudomonadota</taxon>
        <taxon>Gammaproteobacteria</taxon>
        <taxon>Alteromonadales</taxon>
        <taxon>Alteromonadaceae</taxon>
        <taxon>Alteromonas/Salinimonas group</taxon>
        <taxon>Alteromonas</taxon>
    </lineage>
</organism>
<dbReference type="PANTHER" id="PTHR12151:SF25">
    <property type="entry name" value="LINALOOL DEHYDRATASE_ISOMERASE DOMAIN-CONTAINING PROTEIN"/>
    <property type="match status" value="1"/>
</dbReference>
<protein>
    <submittedName>
        <fullName evidence="4">SCO family protein</fullName>
    </submittedName>
</protein>
<name>A0ABT2VMS6_9ALTE</name>
<dbReference type="InterPro" id="IPR036249">
    <property type="entry name" value="Thioredoxin-like_sf"/>
</dbReference>
<dbReference type="InterPro" id="IPR013766">
    <property type="entry name" value="Thioredoxin_domain"/>
</dbReference>
<dbReference type="PANTHER" id="PTHR12151">
    <property type="entry name" value="ELECTRON TRANSPORT PROTIN SCO1/SENC FAMILY MEMBER"/>
    <property type="match status" value="1"/>
</dbReference>